<organism evidence="2 3">
    <name type="scientific">Nonomuraea dietziae</name>
    <dbReference type="NCBI Taxonomy" id="65515"/>
    <lineage>
        <taxon>Bacteria</taxon>
        <taxon>Bacillati</taxon>
        <taxon>Actinomycetota</taxon>
        <taxon>Actinomycetes</taxon>
        <taxon>Streptosporangiales</taxon>
        <taxon>Streptosporangiaceae</taxon>
        <taxon>Nonomuraea</taxon>
    </lineage>
</organism>
<keyword evidence="3" id="KW-1185">Reference proteome</keyword>
<comment type="caution">
    <text evidence="2">The sequence shown here is derived from an EMBL/GenBank/DDBJ whole genome shotgun (WGS) entry which is preliminary data.</text>
</comment>
<dbReference type="Proteomes" id="UP000579945">
    <property type="component" value="Unassembled WGS sequence"/>
</dbReference>
<keyword evidence="1" id="KW-0732">Signal</keyword>
<name>A0A7W5YLS1_9ACTN</name>
<dbReference type="AlphaFoldDB" id="A0A7W5YLS1"/>
<gene>
    <name evidence="2" type="ORF">FHR33_001357</name>
</gene>
<dbReference type="GeneID" id="95387920"/>
<dbReference type="RefSeq" id="WP_183644916.1">
    <property type="nucleotide sequence ID" value="NZ_BAAAXX010000045.1"/>
</dbReference>
<evidence type="ECO:0000313" key="3">
    <source>
        <dbReference type="Proteomes" id="UP000579945"/>
    </source>
</evidence>
<dbReference type="EMBL" id="JACIBV010000001">
    <property type="protein sequence ID" value="MBB3725497.1"/>
    <property type="molecule type" value="Genomic_DNA"/>
</dbReference>
<proteinExistence type="predicted"/>
<evidence type="ECO:0000313" key="2">
    <source>
        <dbReference type="EMBL" id="MBB3725497.1"/>
    </source>
</evidence>
<evidence type="ECO:0008006" key="4">
    <source>
        <dbReference type="Google" id="ProtNLM"/>
    </source>
</evidence>
<evidence type="ECO:0000256" key="1">
    <source>
        <dbReference type="SAM" id="SignalP"/>
    </source>
</evidence>
<protein>
    <recommendedName>
        <fullName evidence="4">Serine/threonine protein kinase</fullName>
    </recommendedName>
</protein>
<feature type="chain" id="PRO_5031296663" description="Serine/threonine protein kinase" evidence="1">
    <location>
        <begin position="28"/>
        <end position="172"/>
    </location>
</feature>
<reference evidence="2 3" key="1">
    <citation type="submission" date="2020-08" db="EMBL/GenBank/DDBJ databases">
        <title>Sequencing the genomes of 1000 actinobacteria strains.</title>
        <authorList>
            <person name="Klenk H.-P."/>
        </authorList>
    </citation>
    <scope>NUCLEOTIDE SEQUENCE [LARGE SCALE GENOMIC DNA]</scope>
    <source>
        <strain evidence="2 3">DSM 44320</strain>
    </source>
</reference>
<accession>A0A7W5YLS1</accession>
<sequence>MKKKTSVVAGVTAAAAAAVTLAMPAQADAGSTQGPNPYKPHAVCGSGYKIVNHFDIRTADVYLMRNRQKNTNCVVTLKKKDLGRATPVTASLHRAVDGRPATGAGLGGIERGSFKYYAGPVYVQATGALRLGNARRMESCVFWAGSTSRDVDPGKWTHCNSARGDDDAARRS</sequence>
<feature type="signal peptide" evidence="1">
    <location>
        <begin position="1"/>
        <end position="27"/>
    </location>
</feature>